<name>D2RZ52_HALTV</name>
<dbReference type="EMBL" id="CP001860">
    <property type="protein sequence ID" value="ADB59976.1"/>
    <property type="molecule type" value="Genomic_DNA"/>
</dbReference>
<dbReference type="PANTHER" id="PTHR42913:SF3">
    <property type="entry name" value="64 KDA MITOCHONDRIAL NADH DEHYDROGENASE (EUROFUNG)"/>
    <property type="match status" value="1"/>
</dbReference>
<dbReference type="GeneID" id="8741672"/>
<dbReference type="STRING" id="543526.Htur_1084"/>
<dbReference type="eggNOG" id="arCOG01067">
    <property type="taxonomic scope" value="Archaea"/>
</dbReference>
<evidence type="ECO:0000256" key="4">
    <source>
        <dbReference type="ARBA" id="ARBA00022827"/>
    </source>
</evidence>
<evidence type="ECO:0000256" key="1">
    <source>
        <dbReference type="ARBA" id="ARBA00001974"/>
    </source>
</evidence>
<dbReference type="AlphaFoldDB" id="D2RZ52"/>
<proteinExistence type="inferred from homology"/>
<dbReference type="InterPro" id="IPR023753">
    <property type="entry name" value="FAD/NAD-binding_dom"/>
</dbReference>
<dbReference type="InterPro" id="IPR051169">
    <property type="entry name" value="NADH-Q_oxidoreductase"/>
</dbReference>
<dbReference type="HOGENOM" id="CLU_021377_7_2_2"/>
<evidence type="ECO:0000259" key="6">
    <source>
        <dbReference type="Pfam" id="PF07992"/>
    </source>
</evidence>
<dbReference type="OrthoDB" id="38899at2157"/>
<dbReference type="KEGG" id="htu:Htur_1084"/>
<evidence type="ECO:0000256" key="2">
    <source>
        <dbReference type="ARBA" id="ARBA00005272"/>
    </source>
</evidence>
<sequence length="385" mass="40970">MHVVVLGAGYAGLGLTKRLESSLPSDVDLTLVDESPDHLVQHELHRVIRRPGVANEIRLSLPGALERATARVARVEAIDRDERVVSLSDGRLEYDIAAICLGARTAYYGLEGVPEHGIPLKRLSHARQIRKRAREALRADDGGRIVVGGAGLSGVQVAGELAALAREEYGSASIALLEQRARVAPEFPENFGRAVERALEDDGIEIRTGATVTGADADGVRLESGERLPFDLLVWTGGIRGADALEGERPTVEADLRLDDRTFALGDAARVVDAAGEAVPASAQAAVREARTAAENVERLVDARRNGGEAVDPDLEAFRFESPGWVVSVGDEAVATVGSRVLTGRPARALKASVGLGYLSSVGDPGSVAGFAAREFLSERFRRDR</sequence>
<dbReference type="RefSeq" id="WP_012942285.1">
    <property type="nucleotide sequence ID" value="NC_013743.1"/>
</dbReference>
<evidence type="ECO:0000313" key="7">
    <source>
        <dbReference type="EMBL" id="ADB59976.1"/>
    </source>
</evidence>
<keyword evidence="8" id="KW-1185">Reference proteome</keyword>
<dbReference type="InterPro" id="IPR036188">
    <property type="entry name" value="FAD/NAD-bd_sf"/>
</dbReference>
<dbReference type="Gene3D" id="3.50.50.100">
    <property type="match status" value="1"/>
</dbReference>
<protein>
    <submittedName>
        <fullName evidence="7">FAD-dependent pyridine nucleotide-disulphide oxidoreductase</fullName>
    </submittedName>
</protein>
<organism evidence="7 8">
    <name type="scientific">Haloterrigena turkmenica (strain ATCC 51198 / DSM 5511 / JCM 9101 / NCIMB 13204 / VKM B-1734 / 4k)</name>
    <name type="common">Halococcus turkmenicus</name>
    <dbReference type="NCBI Taxonomy" id="543526"/>
    <lineage>
        <taxon>Archaea</taxon>
        <taxon>Methanobacteriati</taxon>
        <taxon>Methanobacteriota</taxon>
        <taxon>Stenosarchaea group</taxon>
        <taxon>Halobacteria</taxon>
        <taxon>Halobacteriales</taxon>
        <taxon>Natrialbaceae</taxon>
        <taxon>Haloterrigena</taxon>
    </lineage>
</organism>
<keyword evidence="3" id="KW-0285">Flavoprotein</keyword>
<feature type="domain" description="FAD/NAD(P)-binding" evidence="6">
    <location>
        <begin position="1"/>
        <end position="290"/>
    </location>
</feature>
<comment type="cofactor">
    <cofactor evidence="1">
        <name>FAD</name>
        <dbReference type="ChEBI" id="CHEBI:57692"/>
    </cofactor>
</comment>
<dbReference type="GO" id="GO:0003955">
    <property type="term" value="F:NAD(P)H dehydrogenase (quinone) activity"/>
    <property type="evidence" value="ECO:0007669"/>
    <property type="project" value="TreeGrafter"/>
</dbReference>
<dbReference type="Pfam" id="PF07992">
    <property type="entry name" value="Pyr_redox_2"/>
    <property type="match status" value="1"/>
</dbReference>
<evidence type="ECO:0000256" key="3">
    <source>
        <dbReference type="ARBA" id="ARBA00022630"/>
    </source>
</evidence>
<dbReference type="PANTHER" id="PTHR42913">
    <property type="entry name" value="APOPTOSIS-INDUCING FACTOR 1"/>
    <property type="match status" value="1"/>
</dbReference>
<comment type="similarity">
    <text evidence="2">Belongs to the NADH dehydrogenase family.</text>
</comment>
<dbReference type="Proteomes" id="UP000001903">
    <property type="component" value="Chromosome"/>
</dbReference>
<reference evidence="7 8" key="1">
    <citation type="journal article" date="2010" name="Stand. Genomic Sci.">
        <title>Complete genome sequence of Haloterrigena turkmenica type strain (4k).</title>
        <authorList>
            <person name="Saunders E."/>
            <person name="Tindall B.J."/>
            <person name="Fahnrich R."/>
            <person name="Lapidus A."/>
            <person name="Copeland A."/>
            <person name="Del Rio T.G."/>
            <person name="Lucas S."/>
            <person name="Chen F."/>
            <person name="Tice H."/>
            <person name="Cheng J.F."/>
            <person name="Han C."/>
            <person name="Detter J.C."/>
            <person name="Bruce D."/>
            <person name="Goodwin L."/>
            <person name="Chain P."/>
            <person name="Pitluck S."/>
            <person name="Pati A."/>
            <person name="Ivanova N."/>
            <person name="Mavromatis K."/>
            <person name="Chen A."/>
            <person name="Palaniappan K."/>
            <person name="Land M."/>
            <person name="Hauser L."/>
            <person name="Chang Y.J."/>
            <person name="Jeffries C.D."/>
            <person name="Brettin T."/>
            <person name="Rohde M."/>
            <person name="Goker M."/>
            <person name="Bristow J."/>
            <person name="Eisen J.A."/>
            <person name="Markowitz V."/>
            <person name="Hugenholtz P."/>
            <person name="Klenk H.P."/>
            <person name="Kyrpides N.C."/>
        </authorList>
    </citation>
    <scope>NUCLEOTIDE SEQUENCE [LARGE SCALE GENOMIC DNA]</scope>
    <source>
        <strain evidence="8">ATCC 51198 / DSM 5511 / JCM 9101 / NCIMB 13204 / VKM B-1734 / 4k</strain>
    </source>
</reference>
<keyword evidence="4" id="KW-0274">FAD</keyword>
<evidence type="ECO:0000256" key="5">
    <source>
        <dbReference type="ARBA" id="ARBA00023002"/>
    </source>
</evidence>
<dbReference type="SUPFAM" id="SSF51905">
    <property type="entry name" value="FAD/NAD(P)-binding domain"/>
    <property type="match status" value="1"/>
</dbReference>
<dbReference type="GO" id="GO:0019646">
    <property type="term" value="P:aerobic electron transport chain"/>
    <property type="evidence" value="ECO:0007669"/>
    <property type="project" value="TreeGrafter"/>
</dbReference>
<accession>D2RZ52</accession>
<keyword evidence="5" id="KW-0560">Oxidoreductase</keyword>
<evidence type="ECO:0000313" key="8">
    <source>
        <dbReference type="Proteomes" id="UP000001903"/>
    </source>
</evidence>
<gene>
    <name evidence="7" type="ordered locus">Htur_1084</name>
</gene>